<dbReference type="EMBL" id="LIUT01000008">
    <property type="protein sequence ID" value="KOR76331.1"/>
    <property type="molecule type" value="Genomic_DNA"/>
</dbReference>
<dbReference type="PROSITE" id="PS51012">
    <property type="entry name" value="ABC_TM2"/>
    <property type="match status" value="1"/>
</dbReference>
<dbReference type="AlphaFoldDB" id="A0A0M1N2E5"/>
<dbReference type="Proteomes" id="UP000036932">
    <property type="component" value="Unassembled WGS sequence"/>
</dbReference>
<comment type="similarity">
    <text evidence="2 9">Belongs to the ABC-2 integral membrane protein family.</text>
</comment>
<feature type="domain" description="ABC transmembrane type-2" evidence="10">
    <location>
        <begin position="32"/>
        <end position="250"/>
    </location>
</feature>
<dbReference type="GO" id="GO:0015920">
    <property type="term" value="P:lipopolysaccharide transport"/>
    <property type="evidence" value="ECO:0007669"/>
    <property type="project" value="TreeGrafter"/>
</dbReference>
<dbReference type="PRINTS" id="PR00164">
    <property type="entry name" value="ABC2TRNSPORT"/>
</dbReference>
<evidence type="ECO:0000256" key="2">
    <source>
        <dbReference type="ARBA" id="ARBA00007783"/>
    </source>
</evidence>
<reference evidence="12" key="1">
    <citation type="submission" date="2015-08" db="EMBL/GenBank/DDBJ databases">
        <title>Genome sequencing project for genomic taxonomy and phylogenomics of Bacillus-like bacteria.</title>
        <authorList>
            <person name="Liu B."/>
            <person name="Wang J."/>
            <person name="Zhu Y."/>
            <person name="Liu G."/>
            <person name="Chen Q."/>
            <person name="Chen Z."/>
            <person name="Lan J."/>
            <person name="Che J."/>
            <person name="Ge C."/>
            <person name="Shi H."/>
            <person name="Pan Z."/>
            <person name="Liu X."/>
        </authorList>
    </citation>
    <scope>NUCLEOTIDE SEQUENCE [LARGE SCALE GENOMIC DNA]</scope>
    <source>
        <strain evidence="12">FJAT-22460</strain>
    </source>
</reference>
<keyword evidence="3 9" id="KW-0813">Transport</keyword>
<organism evidence="11 12">
    <name type="scientific">Paenibacillus solani</name>
    <dbReference type="NCBI Taxonomy" id="1705565"/>
    <lineage>
        <taxon>Bacteria</taxon>
        <taxon>Bacillati</taxon>
        <taxon>Bacillota</taxon>
        <taxon>Bacilli</taxon>
        <taxon>Bacillales</taxon>
        <taxon>Paenibacillaceae</taxon>
        <taxon>Paenibacillus</taxon>
    </lineage>
</organism>
<keyword evidence="6 9" id="KW-0812">Transmembrane</keyword>
<keyword evidence="5" id="KW-0997">Cell inner membrane</keyword>
<evidence type="ECO:0000313" key="11">
    <source>
        <dbReference type="EMBL" id="KOR76331.1"/>
    </source>
</evidence>
<comment type="subcellular location">
    <subcellularLocation>
        <location evidence="1">Cell inner membrane</location>
        <topology evidence="1">Multi-pass membrane protein</topology>
    </subcellularLocation>
    <subcellularLocation>
        <location evidence="9">Cell membrane</location>
        <topology evidence="9">Multi-pass membrane protein</topology>
    </subcellularLocation>
</comment>
<proteinExistence type="inferred from homology"/>
<evidence type="ECO:0000256" key="8">
    <source>
        <dbReference type="ARBA" id="ARBA00023136"/>
    </source>
</evidence>
<evidence type="ECO:0000313" key="12">
    <source>
        <dbReference type="Proteomes" id="UP000036932"/>
    </source>
</evidence>
<keyword evidence="7 9" id="KW-1133">Transmembrane helix</keyword>
<dbReference type="RefSeq" id="WP_054405445.1">
    <property type="nucleotide sequence ID" value="NZ_LIUT01000008.1"/>
</dbReference>
<dbReference type="PANTHER" id="PTHR30413:SF8">
    <property type="entry name" value="TRANSPORT PERMEASE PROTEIN"/>
    <property type="match status" value="1"/>
</dbReference>
<evidence type="ECO:0000256" key="5">
    <source>
        <dbReference type="ARBA" id="ARBA00022519"/>
    </source>
</evidence>
<feature type="transmembrane region" description="Helical" evidence="9">
    <location>
        <begin position="173"/>
        <end position="194"/>
    </location>
</feature>
<dbReference type="InterPro" id="IPR000412">
    <property type="entry name" value="ABC_2_transport"/>
</dbReference>
<keyword evidence="4 9" id="KW-1003">Cell membrane</keyword>
<evidence type="ECO:0000256" key="9">
    <source>
        <dbReference type="RuleBase" id="RU361157"/>
    </source>
</evidence>
<accession>A0A0M1N2E5</accession>
<comment type="caution">
    <text evidence="11">The sequence shown here is derived from an EMBL/GenBank/DDBJ whole genome shotgun (WGS) entry which is preliminary data.</text>
</comment>
<dbReference type="PANTHER" id="PTHR30413">
    <property type="entry name" value="INNER MEMBRANE TRANSPORT PERMEASE"/>
    <property type="match status" value="1"/>
</dbReference>
<dbReference type="GO" id="GO:0043190">
    <property type="term" value="C:ATP-binding cassette (ABC) transporter complex"/>
    <property type="evidence" value="ECO:0007669"/>
    <property type="project" value="InterPro"/>
</dbReference>
<feature type="transmembrane region" description="Helical" evidence="9">
    <location>
        <begin position="110"/>
        <end position="131"/>
    </location>
</feature>
<protein>
    <recommendedName>
        <fullName evidence="9">Transport permease protein</fullName>
    </recommendedName>
</protein>
<keyword evidence="8 9" id="KW-0472">Membrane</keyword>
<name>A0A0M1N2E5_9BACL</name>
<feature type="transmembrane region" description="Helical" evidence="9">
    <location>
        <begin position="30"/>
        <end position="52"/>
    </location>
</feature>
<keyword evidence="12" id="KW-1185">Reference proteome</keyword>
<evidence type="ECO:0000256" key="7">
    <source>
        <dbReference type="ARBA" id="ARBA00022989"/>
    </source>
</evidence>
<dbReference type="PIRSF" id="PIRSF006648">
    <property type="entry name" value="DrrB"/>
    <property type="match status" value="1"/>
</dbReference>
<dbReference type="Pfam" id="PF01061">
    <property type="entry name" value="ABC2_membrane"/>
    <property type="match status" value="1"/>
</dbReference>
<dbReference type="GO" id="GO:0140359">
    <property type="term" value="F:ABC-type transporter activity"/>
    <property type="evidence" value="ECO:0007669"/>
    <property type="project" value="InterPro"/>
</dbReference>
<feature type="transmembrane region" description="Helical" evidence="9">
    <location>
        <begin position="229"/>
        <end position="248"/>
    </location>
</feature>
<dbReference type="InterPro" id="IPR013525">
    <property type="entry name" value="ABC2_TM"/>
</dbReference>
<evidence type="ECO:0000256" key="3">
    <source>
        <dbReference type="ARBA" id="ARBA00022448"/>
    </source>
</evidence>
<dbReference type="OrthoDB" id="9794365at2"/>
<evidence type="ECO:0000256" key="1">
    <source>
        <dbReference type="ARBA" id="ARBA00004429"/>
    </source>
</evidence>
<dbReference type="PATRIC" id="fig|1705565.3.peg.1697"/>
<evidence type="ECO:0000256" key="6">
    <source>
        <dbReference type="ARBA" id="ARBA00022692"/>
    </source>
</evidence>
<feature type="transmembrane region" description="Helical" evidence="9">
    <location>
        <begin position="72"/>
        <end position="89"/>
    </location>
</feature>
<sequence length="258" mass="30548">MKTHVYNFLKYKDLFLELIRKDINLKYKNSYLGVLWSLLNPLLMMIVLTIIFSEVFQNKIENFPVYVLTGRMLYSFFSESTNFAMNSIINNSQLIRKVYVPKYFFPLSRVCSSFITSLISLIPIILVMLLTGVHFSFYNFLIIIPLFLLLIIAMGAGMILSTIFVFFRDMGHLYSVILMILMYMTPIFYPASIIPDRYHWLIELNPLYPLLKIFRDVLMYGQMFEWSELLIAAAYAVIYFLVGIYVFYKKQDRFIFHI</sequence>
<evidence type="ECO:0000256" key="4">
    <source>
        <dbReference type="ARBA" id="ARBA00022475"/>
    </source>
</evidence>
<evidence type="ECO:0000259" key="10">
    <source>
        <dbReference type="PROSITE" id="PS51012"/>
    </source>
</evidence>
<dbReference type="InterPro" id="IPR047817">
    <property type="entry name" value="ABC2_TM_bact-type"/>
</dbReference>
<gene>
    <name evidence="11" type="ORF">AM231_27340</name>
</gene>
<feature type="transmembrane region" description="Helical" evidence="9">
    <location>
        <begin position="137"/>
        <end position="166"/>
    </location>
</feature>